<accession>A0ABR4GT43</accession>
<evidence type="ECO:0000313" key="2">
    <source>
        <dbReference type="EMBL" id="KAL2802212.1"/>
    </source>
</evidence>
<keyword evidence="3" id="KW-1185">Reference proteome</keyword>
<sequence length="692" mass="77976">MKWFYSNMIQTLMERARVIGHGGMPGSRGKAGYALGRGGLISRTNMRRCFVFPCAFIIHGIMPSVLSLPSECLDSICEYVTLTYKPTLTSLALVSRRWYSITSKFRFHSISITVDEDQEKLEEEVRTWTAILEAASAFTLVRYLSIIPARPEITGLYDSEDPDYNEPADDLTREDQYYNQAISFLFGEKPEYPRAEDWESVARLLGRLSNLQDLLWAWQTIFPFSLLEVIHQKLPRCRLHNRAFDLPSVHQHANHFHNIDPRDYALATSPCLSTILVPISGFDGDGHQEYNKEAVMQLASGLAPNLKRVHIAHRGFGARASDAATVRRGRPPWQGFFPEEPSEGGSTDAPRLIQLEGWSLCPSIMQYFQPWGDRLDFATLRLLQLWEVPAETLRFLCTHSLTSLKTLALDLDYPQYLEGEDYNTREACEIDSAASAFLSGVPPLESLHLSGFPSPKMAFHTILNHQGETLHTLSLISSGAESRTALVTVSQLDQIRKFCPRLRDLRIPVLRTQGAAAEVLIYESLGRFTHLTDLFIQFHLEAHKPDTEPFDGDPLPPTVPSAEMLLNLGVDDTLARGIFTKIVTSGAHSLQRLKVTRSKTGIPPDLDGIASVMMRQWYCTKLRVNRSNDKGPGIEIGMREIAGKARILRQNQGVELGDWEEEFRKLWPAMAVSGRWENDWGSFPLELETGGD</sequence>
<dbReference type="Gene3D" id="3.80.10.10">
    <property type="entry name" value="Ribonuclease Inhibitor"/>
    <property type="match status" value="1"/>
</dbReference>
<protein>
    <recommendedName>
        <fullName evidence="1">F-box domain-containing protein</fullName>
    </recommendedName>
</protein>
<dbReference type="Proteomes" id="UP001610334">
    <property type="component" value="Unassembled WGS sequence"/>
</dbReference>
<feature type="domain" description="F-box" evidence="1">
    <location>
        <begin position="66"/>
        <end position="108"/>
    </location>
</feature>
<reference evidence="2 3" key="1">
    <citation type="submission" date="2024-07" db="EMBL/GenBank/DDBJ databases">
        <title>Section-level genome sequencing and comparative genomics of Aspergillus sections Usti and Cavernicolus.</title>
        <authorList>
            <consortium name="Lawrence Berkeley National Laboratory"/>
            <person name="Nybo J.L."/>
            <person name="Vesth T.C."/>
            <person name="Theobald S."/>
            <person name="Frisvad J.C."/>
            <person name="Larsen T.O."/>
            <person name="Kjaerboelling I."/>
            <person name="Rothschild-Mancinelli K."/>
            <person name="Lyhne E.K."/>
            <person name="Kogle M.E."/>
            <person name="Barry K."/>
            <person name="Clum A."/>
            <person name="Na H."/>
            <person name="Ledsgaard L."/>
            <person name="Lin J."/>
            <person name="Lipzen A."/>
            <person name="Kuo A."/>
            <person name="Riley R."/>
            <person name="Mondo S."/>
            <person name="Labutti K."/>
            <person name="Haridas S."/>
            <person name="Pangalinan J."/>
            <person name="Salamov A.A."/>
            <person name="Simmons B.A."/>
            <person name="Magnuson J.K."/>
            <person name="Chen J."/>
            <person name="Drula E."/>
            <person name="Henrissat B."/>
            <person name="Wiebenga A."/>
            <person name="Lubbers R.J."/>
            <person name="Gomes A.C."/>
            <person name="Makela M.R."/>
            <person name="Stajich J."/>
            <person name="Grigoriev I.V."/>
            <person name="Mortensen U.H."/>
            <person name="De Vries R.P."/>
            <person name="Baker S.E."/>
            <person name="Andersen M.R."/>
        </authorList>
    </citation>
    <scope>NUCLEOTIDE SEQUENCE [LARGE SCALE GENOMIC DNA]</scope>
    <source>
        <strain evidence="2 3">CBS 588.65</strain>
    </source>
</reference>
<gene>
    <name evidence="2" type="ORF">BJX63DRAFT_415623</name>
</gene>
<dbReference type="InterPro" id="IPR001810">
    <property type="entry name" value="F-box_dom"/>
</dbReference>
<name>A0ABR4GT43_9EURO</name>
<comment type="caution">
    <text evidence="2">The sequence shown here is derived from an EMBL/GenBank/DDBJ whole genome shotgun (WGS) entry which is preliminary data.</text>
</comment>
<evidence type="ECO:0000313" key="3">
    <source>
        <dbReference type="Proteomes" id="UP001610334"/>
    </source>
</evidence>
<dbReference type="CDD" id="cd09917">
    <property type="entry name" value="F-box_SF"/>
    <property type="match status" value="1"/>
</dbReference>
<organism evidence="2 3">
    <name type="scientific">Aspergillus granulosus</name>
    <dbReference type="NCBI Taxonomy" id="176169"/>
    <lineage>
        <taxon>Eukaryota</taxon>
        <taxon>Fungi</taxon>
        <taxon>Dikarya</taxon>
        <taxon>Ascomycota</taxon>
        <taxon>Pezizomycotina</taxon>
        <taxon>Eurotiomycetes</taxon>
        <taxon>Eurotiomycetidae</taxon>
        <taxon>Eurotiales</taxon>
        <taxon>Aspergillaceae</taxon>
        <taxon>Aspergillus</taxon>
        <taxon>Aspergillus subgen. Nidulantes</taxon>
    </lineage>
</organism>
<dbReference type="Pfam" id="PF00646">
    <property type="entry name" value="F-box"/>
    <property type="match status" value="1"/>
</dbReference>
<dbReference type="InterPro" id="IPR032675">
    <property type="entry name" value="LRR_dom_sf"/>
</dbReference>
<proteinExistence type="predicted"/>
<evidence type="ECO:0000259" key="1">
    <source>
        <dbReference type="Pfam" id="PF00646"/>
    </source>
</evidence>
<dbReference type="EMBL" id="JBFXLT010000199">
    <property type="protein sequence ID" value="KAL2802212.1"/>
    <property type="molecule type" value="Genomic_DNA"/>
</dbReference>